<dbReference type="InterPro" id="IPR035919">
    <property type="entry name" value="EAL_sf"/>
</dbReference>
<dbReference type="InterPro" id="IPR000014">
    <property type="entry name" value="PAS"/>
</dbReference>
<dbReference type="Gene3D" id="3.30.450.20">
    <property type="entry name" value="PAS domain"/>
    <property type="match status" value="1"/>
</dbReference>
<dbReference type="Gene3D" id="3.30.70.270">
    <property type="match status" value="1"/>
</dbReference>
<accession>A0A109W5T7</accession>
<keyword evidence="5" id="KW-1185">Reference proteome</keyword>
<dbReference type="EMBL" id="CP014230">
    <property type="protein sequence ID" value="AMD92583.1"/>
    <property type="molecule type" value="Genomic_DNA"/>
</dbReference>
<protein>
    <recommendedName>
        <fullName evidence="6">EAL domain-containing protein</fullName>
    </recommendedName>
</protein>
<dbReference type="InterPro" id="IPR001633">
    <property type="entry name" value="EAL_dom"/>
</dbReference>
<dbReference type="PROSITE" id="PS50887">
    <property type="entry name" value="GGDEF"/>
    <property type="match status" value="1"/>
</dbReference>
<evidence type="ECO:0000313" key="5">
    <source>
        <dbReference type="Proteomes" id="UP000063964"/>
    </source>
</evidence>
<dbReference type="SUPFAM" id="SSF55785">
    <property type="entry name" value="PYP-like sensor domain (PAS domain)"/>
    <property type="match status" value="1"/>
</dbReference>
<dbReference type="PROSITE" id="PS50112">
    <property type="entry name" value="PAS"/>
    <property type="match status" value="1"/>
</dbReference>
<dbReference type="InterPro" id="IPR050706">
    <property type="entry name" value="Cyclic-di-GMP_PDE-like"/>
</dbReference>
<dbReference type="SMART" id="SM00267">
    <property type="entry name" value="GGDEF"/>
    <property type="match status" value="1"/>
</dbReference>
<dbReference type="InterPro" id="IPR035965">
    <property type="entry name" value="PAS-like_dom_sf"/>
</dbReference>
<dbReference type="CDD" id="cd01948">
    <property type="entry name" value="EAL"/>
    <property type="match status" value="1"/>
</dbReference>
<dbReference type="RefSeq" id="WP_066604329.1">
    <property type="nucleotide sequence ID" value="NZ_CP014230.1"/>
</dbReference>
<evidence type="ECO:0000259" key="2">
    <source>
        <dbReference type="PROSITE" id="PS50883"/>
    </source>
</evidence>
<dbReference type="InterPro" id="IPR029787">
    <property type="entry name" value="Nucleotide_cyclase"/>
</dbReference>
<dbReference type="GO" id="GO:0071111">
    <property type="term" value="F:cyclic-guanylate-specific phosphodiesterase activity"/>
    <property type="evidence" value="ECO:0007669"/>
    <property type="project" value="InterPro"/>
</dbReference>
<dbReference type="InterPro" id="IPR043128">
    <property type="entry name" value="Rev_trsase/Diguanyl_cyclase"/>
</dbReference>
<evidence type="ECO:0008006" key="6">
    <source>
        <dbReference type="Google" id="ProtNLM"/>
    </source>
</evidence>
<dbReference type="CDD" id="cd00130">
    <property type="entry name" value="PAS"/>
    <property type="match status" value="1"/>
</dbReference>
<dbReference type="KEGG" id="doa:AXF15_05290"/>
<gene>
    <name evidence="4" type="ORF">AXF15_05290</name>
</gene>
<dbReference type="SMART" id="SM00052">
    <property type="entry name" value="EAL"/>
    <property type="match status" value="1"/>
</dbReference>
<evidence type="ECO:0000259" key="1">
    <source>
        <dbReference type="PROSITE" id="PS50112"/>
    </source>
</evidence>
<evidence type="ECO:0000259" key="3">
    <source>
        <dbReference type="PROSITE" id="PS50887"/>
    </source>
</evidence>
<dbReference type="SUPFAM" id="SSF55073">
    <property type="entry name" value="Nucleotide cyclase"/>
    <property type="match status" value="1"/>
</dbReference>
<dbReference type="GO" id="GO:0006355">
    <property type="term" value="P:regulation of DNA-templated transcription"/>
    <property type="evidence" value="ECO:0007669"/>
    <property type="project" value="InterPro"/>
</dbReference>
<dbReference type="AlphaFoldDB" id="A0A109W5T7"/>
<sequence>MSNKILTREESDFFSPPLTAGPLRNELFPVRYPGFARDIFSYTGPCVCAVLAASNEEMRRLLENIANAAQNEGILLVCDPSPEQGLPAGITTPLARPVFGADGVSDSGALTDMLRLTEGGKRIAHIFRPQSGQLRHLEALLQAQMQASRFDTAFFTLLPPSVDPALLTFALASYPVILTAEGWFTASGRSRPSGSPEDRILADFEEHRRLELKDGLLEAIIDTIPEPVVVGYTDGALAGANKAFFEAGGYTLHELPTLNWLQDMVRKDFRATQEAMFEAMLTTGLDQEFQTELRTAEDRVLPCSVRLFPHAVDGRIAFFHAICSLNAEAPAPSGTDKREMFLLRLRLALQRLDRQRGYRFAILGLGVDYASASHPDEATQFADLIARRTASCLRALDVPAHFDPKRLFIFLDDIRSTVDAVRVAQRIQNEMARPLTIGQTEHEIRCDVGVVLPPIPHPGEDEMLRAAQIALGRAERRGQITFYDERQNDEALRFLRMEKELRAALDNDELELRFVPVRDMNSSRIAGAEAVLHWRRPHREPLNAGEFLPLVERSSIIRDLDAWCLRESCAMLERMKNAENIFLVLGISLKSILRSGFADEAIRQVRERGLASTIFLKAREAWLESHGDLLAAFLARAHEAGLCILLDRFTADRVNLGRLHELALDGLILDETLLAHPPVTASVGAVAAETGLWILLPGPVDPAAGRSLHKHSCRLLGWRDTETPPLTVEELLGLPASEPAH</sequence>
<dbReference type="InterPro" id="IPR000160">
    <property type="entry name" value="GGDEF_dom"/>
</dbReference>
<dbReference type="Pfam" id="PF00990">
    <property type="entry name" value="GGDEF"/>
    <property type="match status" value="1"/>
</dbReference>
<dbReference type="Pfam" id="PF00563">
    <property type="entry name" value="EAL"/>
    <property type="match status" value="1"/>
</dbReference>
<dbReference type="Proteomes" id="UP000063964">
    <property type="component" value="Chromosome"/>
</dbReference>
<dbReference type="InterPro" id="IPR013767">
    <property type="entry name" value="PAS_fold"/>
</dbReference>
<dbReference type="SUPFAM" id="SSF141868">
    <property type="entry name" value="EAL domain-like"/>
    <property type="match status" value="1"/>
</dbReference>
<dbReference type="OrthoDB" id="9814202at2"/>
<dbReference type="STRING" id="888061.AXF15_05290"/>
<dbReference type="PANTHER" id="PTHR33121:SF70">
    <property type="entry name" value="SIGNALING PROTEIN YKOW"/>
    <property type="match status" value="1"/>
</dbReference>
<feature type="domain" description="EAL" evidence="2">
    <location>
        <begin position="494"/>
        <end position="739"/>
    </location>
</feature>
<name>A0A109W5T7_9BACT</name>
<organism evidence="4 5">
    <name type="scientific">Desulfomicrobium orale DSM 12838</name>
    <dbReference type="NCBI Taxonomy" id="888061"/>
    <lineage>
        <taxon>Bacteria</taxon>
        <taxon>Pseudomonadati</taxon>
        <taxon>Thermodesulfobacteriota</taxon>
        <taxon>Desulfovibrionia</taxon>
        <taxon>Desulfovibrionales</taxon>
        <taxon>Desulfomicrobiaceae</taxon>
        <taxon>Desulfomicrobium</taxon>
    </lineage>
</organism>
<dbReference type="Gene3D" id="3.20.20.450">
    <property type="entry name" value="EAL domain"/>
    <property type="match status" value="1"/>
</dbReference>
<evidence type="ECO:0000313" key="4">
    <source>
        <dbReference type="EMBL" id="AMD92583.1"/>
    </source>
</evidence>
<feature type="domain" description="PAS" evidence="1">
    <location>
        <begin position="213"/>
        <end position="284"/>
    </location>
</feature>
<dbReference type="Pfam" id="PF00989">
    <property type="entry name" value="PAS"/>
    <property type="match status" value="1"/>
</dbReference>
<dbReference type="PROSITE" id="PS50883">
    <property type="entry name" value="EAL"/>
    <property type="match status" value="1"/>
</dbReference>
<dbReference type="PANTHER" id="PTHR33121">
    <property type="entry name" value="CYCLIC DI-GMP PHOSPHODIESTERASE PDEF"/>
    <property type="match status" value="1"/>
</dbReference>
<proteinExistence type="predicted"/>
<feature type="domain" description="GGDEF" evidence="3">
    <location>
        <begin position="358"/>
        <end position="485"/>
    </location>
</feature>
<reference evidence="5" key="1">
    <citation type="submission" date="2016-02" db="EMBL/GenBank/DDBJ databases">
        <authorList>
            <person name="Holder M.E."/>
            <person name="Ajami N.J."/>
            <person name="Petrosino J.F."/>
        </authorList>
    </citation>
    <scope>NUCLEOTIDE SEQUENCE [LARGE SCALE GENOMIC DNA]</scope>
    <source>
        <strain evidence="5">DSM 12838</strain>
    </source>
</reference>